<evidence type="ECO:0000313" key="2">
    <source>
        <dbReference type="EMBL" id="ESQ92551.1"/>
    </source>
</evidence>
<gene>
    <name evidence="2" type="ORF">ABENE_07900</name>
</gene>
<evidence type="ECO:0000256" key="1">
    <source>
        <dbReference type="SAM" id="MobiDB-lite"/>
    </source>
</evidence>
<evidence type="ECO:0000313" key="3">
    <source>
        <dbReference type="Proteomes" id="UP000017837"/>
    </source>
</evidence>
<accession>V4PW07</accession>
<sequence length="268" mass="28578">MEISVSQPTVVNASDAKISQSTSSATAAVNQSVTDTAFSQNENQFNELTSTLLDTSGKFSQDEQLQAYTTLQKMAVTAQLRGMDADSQKLYEKASMQSEIGKKVSNLQQQEVQTLISAQRSGGAAGAAQAKLNFFDNLSSFDKQVQFNTYGDPVNFSGNKRFANIDDYRANLSANAQLANYIQDAQSKGVSAGADSKLASLLKLADAKTSDYNSWTAKVLSLFGNTSTPEDKLDLSPQAQKIVGDLPSGKGGTSLHAYQPGSIASERA</sequence>
<proteinExistence type="predicted"/>
<comment type="caution">
    <text evidence="2">The sequence shown here is derived from an EMBL/GenBank/DDBJ whole genome shotgun (WGS) entry which is preliminary data.</text>
</comment>
<protein>
    <recommendedName>
        <fullName evidence="4">DUF1217 domain-containing protein</fullName>
    </recommendedName>
</protein>
<dbReference type="STRING" id="1121022.GCA_000376105_02703"/>
<dbReference type="RefSeq" id="WP_018082375.1">
    <property type="nucleotide sequence ID" value="NZ_AQWM01000013.1"/>
</dbReference>
<evidence type="ECO:0008006" key="4">
    <source>
        <dbReference type="Google" id="ProtNLM"/>
    </source>
</evidence>
<dbReference type="AlphaFoldDB" id="V4PW07"/>
<keyword evidence="3" id="KW-1185">Reference proteome</keyword>
<name>V4PW07_9CAUL</name>
<feature type="region of interest" description="Disordered" evidence="1">
    <location>
        <begin position="228"/>
        <end position="268"/>
    </location>
</feature>
<reference evidence="2 3" key="1">
    <citation type="journal article" date="2014" name="Nature">
        <title>Sequential evolution of bacterial morphology by co-option of a developmental regulator.</title>
        <authorList>
            <person name="Jiang C."/>
            <person name="Brown P.J."/>
            <person name="Ducret A."/>
            <person name="Brun Y.V."/>
        </authorList>
    </citation>
    <scope>NUCLEOTIDE SEQUENCE [LARGE SCALE GENOMIC DNA]</scope>
    <source>
        <strain evidence="2 3">DSM 16100</strain>
    </source>
</reference>
<dbReference type="EMBL" id="AWGB01000012">
    <property type="protein sequence ID" value="ESQ92551.1"/>
    <property type="molecule type" value="Genomic_DNA"/>
</dbReference>
<dbReference type="PATRIC" id="fig|1121022.4.peg.1589"/>
<dbReference type="Proteomes" id="UP000017837">
    <property type="component" value="Unassembled WGS sequence"/>
</dbReference>
<organism evidence="2 3">
    <name type="scientific">Asticcacaulis benevestitus DSM 16100 = ATCC BAA-896</name>
    <dbReference type="NCBI Taxonomy" id="1121022"/>
    <lineage>
        <taxon>Bacteria</taxon>
        <taxon>Pseudomonadati</taxon>
        <taxon>Pseudomonadota</taxon>
        <taxon>Alphaproteobacteria</taxon>
        <taxon>Caulobacterales</taxon>
        <taxon>Caulobacteraceae</taxon>
        <taxon>Asticcacaulis</taxon>
    </lineage>
</organism>